<reference evidence="13" key="1">
    <citation type="submission" date="2022-01" db="EMBL/GenBank/DDBJ databases">
        <authorList>
            <person name="King R."/>
        </authorList>
    </citation>
    <scope>NUCLEOTIDE SEQUENCE</scope>
</reference>
<dbReference type="CDD" id="cd06578">
    <property type="entry name" value="HemD"/>
    <property type="match status" value="1"/>
</dbReference>
<dbReference type="EMBL" id="OU900098">
    <property type="protein sequence ID" value="CAG9862648.1"/>
    <property type="molecule type" value="Genomic_DNA"/>
</dbReference>
<dbReference type="SUPFAM" id="SSF69618">
    <property type="entry name" value="HemD-like"/>
    <property type="match status" value="1"/>
</dbReference>
<comment type="catalytic activity">
    <reaction evidence="10">
        <text>hydroxymethylbilane = uroporphyrinogen III + H2O</text>
        <dbReference type="Rhea" id="RHEA:18965"/>
        <dbReference type="ChEBI" id="CHEBI:15377"/>
        <dbReference type="ChEBI" id="CHEBI:57308"/>
        <dbReference type="ChEBI" id="CHEBI:57845"/>
        <dbReference type="EC" id="4.2.1.75"/>
    </reaction>
</comment>
<evidence type="ECO:0000256" key="2">
    <source>
        <dbReference type="ARBA" id="ARBA00008133"/>
    </source>
</evidence>
<proteinExistence type="inferred from homology"/>
<evidence type="ECO:0000313" key="13">
    <source>
        <dbReference type="EMBL" id="CAG9862648.1"/>
    </source>
</evidence>
<evidence type="ECO:0000256" key="9">
    <source>
        <dbReference type="ARBA" id="ARBA00040167"/>
    </source>
</evidence>
<feature type="domain" description="Tetrapyrrole biosynthesis uroporphyrinogen III synthase" evidence="12">
    <location>
        <begin position="20"/>
        <end position="244"/>
    </location>
</feature>
<dbReference type="PANTHER" id="PTHR12390:SF0">
    <property type="entry name" value="UROPORPHYRINOGEN-III SYNTHASE"/>
    <property type="match status" value="1"/>
</dbReference>
<keyword evidence="6" id="KW-0627">Porphyrin biosynthesis</keyword>
<dbReference type="GO" id="GO:0006780">
    <property type="term" value="P:uroporphyrinogen III biosynthetic process"/>
    <property type="evidence" value="ECO:0007669"/>
    <property type="project" value="InterPro"/>
</dbReference>
<dbReference type="Gene3D" id="3.40.50.10090">
    <property type="match status" value="2"/>
</dbReference>
<evidence type="ECO:0000256" key="3">
    <source>
        <dbReference type="ARBA" id="ARBA00013109"/>
    </source>
</evidence>
<dbReference type="Pfam" id="PF02602">
    <property type="entry name" value="HEM4"/>
    <property type="match status" value="1"/>
</dbReference>
<accession>A0A9N9TVH9</accession>
<dbReference type="GO" id="GO:0004852">
    <property type="term" value="F:uroporphyrinogen-III synthase activity"/>
    <property type="evidence" value="ECO:0007669"/>
    <property type="project" value="UniProtKB-EC"/>
</dbReference>
<evidence type="ECO:0000256" key="1">
    <source>
        <dbReference type="ARBA" id="ARBA00004772"/>
    </source>
</evidence>
<comment type="similarity">
    <text evidence="2">Belongs to the uroporphyrinogen-III synthase family.</text>
</comment>
<dbReference type="OrthoDB" id="5595751at2759"/>
<evidence type="ECO:0000256" key="6">
    <source>
        <dbReference type="ARBA" id="ARBA00023244"/>
    </source>
</evidence>
<organism evidence="13 14">
    <name type="scientific">Phyllotreta striolata</name>
    <name type="common">Striped flea beetle</name>
    <name type="synonym">Crioceris striolata</name>
    <dbReference type="NCBI Taxonomy" id="444603"/>
    <lineage>
        <taxon>Eukaryota</taxon>
        <taxon>Metazoa</taxon>
        <taxon>Ecdysozoa</taxon>
        <taxon>Arthropoda</taxon>
        <taxon>Hexapoda</taxon>
        <taxon>Insecta</taxon>
        <taxon>Pterygota</taxon>
        <taxon>Neoptera</taxon>
        <taxon>Endopterygota</taxon>
        <taxon>Coleoptera</taxon>
        <taxon>Polyphaga</taxon>
        <taxon>Cucujiformia</taxon>
        <taxon>Chrysomeloidea</taxon>
        <taxon>Chrysomelidae</taxon>
        <taxon>Galerucinae</taxon>
        <taxon>Alticini</taxon>
        <taxon>Phyllotreta</taxon>
    </lineage>
</organism>
<dbReference type="Proteomes" id="UP001153712">
    <property type="component" value="Chromosome 5"/>
</dbReference>
<evidence type="ECO:0000256" key="4">
    <source>
        <dbReference type="ARBA" id="ARBA00023133"/>
    </source>
</evidence>
<dbReference type="GO" id="GO:0005829">
    <property type="term" value="C:cytosol"/>
    <property type="evidence" value="ECO:0007669"/>
    <property type="project" value="TreeGrafter"/>
</dbReference>
<dbReference type="GO" id="GO:0006785">
    <property type="term" value="P:heme B biosynthetic process"/>
    <property type="evidence" value="ECO:0007669"/>
    <property type="project" value="UniProtKB-ARBA"/>
</dbReference>
<dbReference type="FunFam" id="3.40.50.10090:FF:000003">
    <property type="entry name" value="uroporphyrinogen-III synthase"/>
    <property type="match status" value="1"/>
</dbReference>
<name>A0A9N9TVH9_PHYSR</name>
<keyword evidence="14" id="KW-1185">Reference proteome</keyword>
<dbReference type="InterPro" id="IPR003754">
    <property type="entry name" value="4pyrrol_synth_uPrphyn_synth"/>
</dbReference>
<evidence type="ECO:0000256" key="7">
    <source>
        <dbReference type="ARBA" id="ARBA00031702"/>
    </source>
</evidence>
<dbReference type="PANTHER" id="PTHR12390">
    <property type="entry name" value="UROPORPHYRINOGEN III SYNTHASE"/>
    <property type="match status" value="1"/>
</dbReference>
<gene>
    <name evidence="13" type="ORF">PHYEVI_LOCUS8955</name>
</gene>
<dbReference type="EC" id="4.2.1.75" evidence="3"/>
<comment type="pathway">
    <text evidence="1">Porphyrin-containing compound metabolism; protoporphyrin-IX biosynthesis; coproporphyrinogen-III from 5-aminolevulinate: step 3/4.</text>
</comment>
<evidence type="ECO:0000256" key="10">
    <source>
        <dbReference type="ARBA" id="ARBA00048617"/>
    </source>
</evidence>
<dbReference type="InterPro" id="IPR036108">
    <property type="entry name" value="4pyrrol_syn_uPrphyn_synt_sf"/>
</dbReference>
<evidence type="ECO:0000256" key="5">
    <source>
        <dbReference type="ARBA" id="ARBA00023239"/>
    </source>
</evidence>
<sequence>MISKRKALLFKTQTEQSSDKYEALLQSNQIDATTVNTLVFDFVNLDLLAKNLQNFEDYSGIIFSSPRCVNAVYLACKQFNCDLSLWRQKNNFAVGTKTAQDSLDKLRIECKGADSGSAVNLAKEIIKEKTNYRKPFLYPHGSLKTDTLTAELEKENICLDGILVYHTKENPNIEEEMKKSTQNFQNIPEFLVFFSPSGVQATLSYLSHFTDSKVIAIGPTTETALKEKNIQVSGVAKQPTPQDVLDQILQI</sequence>
<comment type="function">
    <text evidence="11">Catalyzes cyclization of the linear tetrapyrrole, hydroxymethylbilane, to the macrocyclic uroporphyrinogen III, the branch point for the various sub-pathways leading to the wide diversity of porphyrins. Porphyrins act as cofactors for a multitude of enzymes that perform a variety of processes within the cell such as methionine synthesis (vitamin B12) or oxygen transport (heme).</text>
</comment>
<dbReference type="InterPro" id="IPR039793">
    <property type="entry name" value="UROS/Hem4"/>
</dbReference>
<dbReference type="AlphaFoldDB" id="A0A9N9TVH9"/>
<evidence type="ECO:0000256" key="8">
    <source>
        <dbReference type="ARBA" id="ARBA00032649"/>
    </source>
</evidence>
<evidence type="ECO:0000256" key="11">
    <source>
        <dbReference type="ARBA" id="ARBA00060039"/>
    </source>
</evidence>
<evidence type="ECO:0000259" key="12">
    <source>
        <dbReference type="Pfam" id="PF02602"/>
    </source>
</evidence>
<keyword evidence="4" id="KW-0350">Heme biosynthesis</keyword>
<evidence type="ECO:0000313" key="14">
    <source>
        <dbReference type="Proteomes" id="UP001153712"/>
    </source>
</evidence>
<protein>
    <recommendedName>
        <fullName evidence="9">Uroporphyrinogen-III synthase</fullName>
        <ecNumber evidence="3">4.2.1.75</ecNumber>
    </recommendedName>
    <alternativeName>
        <fullName evidence="8">Hydroxymethylbilane hydrolyase [cyclizing]</fullName>
    </alternativeName>
    <alternativeName>
        <fullName evidence="7">Uroporphyrinogen-III cosynthase</fullName>
    </alternativeName>
</protein>
<keyword evidence="5" id="KW-0456">Lyase</keyword>